<accession>A0A4Z2G9J6</accession>
<evidence type="ECO:0000313" key="1">
    <source>
        <dbReference type="EMBL" id="TNN49890.1"/>
    </source>
</evidence>
<keyword evidence="2" id="KW-1185">Reference proteome</keyword>
<reference evidence="1 2" key="1">
    <citation type="submission" date="2019-03" db="EMBL/GenBank/DDBJ databases">
        <title>First draft genome of Liparis tanakae, snailfish: a comprehensive survey of snailfish specific genes.</title>
        <authorList>
            <person name="Kim W."/>
            <person name="Song I."/>
            <person name="Jeong J.-H."/>
            <person name="Kim D."/>
            <person name="Kim S."/>
            <person name="Ryu S."/>
            <person name="Song J.Y."/>
            <person name="Lee S.K."/>
        </authorList>
    </citation>
    <scope>NUCLEOTIDE SEQUENCE [LARGE SCALE GENOMIC DNA]</scope>
    <source>
        <tissue evidence="1">Muscle</tissue>
    </source>
</reference>
<dbReference type="AlphaFoldDB" id="A0A4Z2G9J6"/>
<evidence type="ECO:0000313" key="2">
    <source>
        <dbReference type="Proteomes" id="UP000314294"/>
    </source>
</evidence>
<dbReference type="EMBL" id="SRLO01000638">
    <property type="protein sequence ID" value="TNN49890.1"/>
    <property type="molecule type" value="Genomic_DNA"/>
</dbReference>
<protein>
    <submittedName>
        <fullName evidence="1">Uncharacterized protein</fullName>
    </submittedName>
</protein>
<gene>
    <name evidence="1" type="ORF">EYF80_039932</name>
</gene>
<proteinExistence type="predicted"/>
<name>A0A4Z2G9J6_9TELE</name>
<dbReference type="Proteomes" id="UP000314294">
    <property type="component" value="Unassembled WGS sequence"/>
</dbReference>
<comment type="caution">
    <text evidence="1">The sequence shown here is derived from an EMBL/GenBank/DDBJ whole genome shotgun (WGS) entry which is preliminary data.</text>
</comment>
<sequence>MRSGCVECQCRRLKPGRRPKEGIRASAPVVITRDTVASRRLKDEALQLSTGFPPCTCIQFIKQSAVVSSGVKHLRLLDREEFCFNPLNRT</sequence>
<organism evidence="1 2">
    <name type="scientific">Liparis tanakae</name>
    <name type="common">Tanaka's snailfish</name>
    <dbReference type="NCBI Taxonomy" id="230148"/>
    <lineage>
        <taxon>Eukaryota</taxon>
        <taxon>Metazoa</taxon>
        <taxon>Chordata</taxon>
        <taxon>Craniata</taxon>
        <taxon>Vertebrata</taxon>
        <taxon>Euteleostomi</taxon>
        <taxon>Actinopterygii</taxon>
        <taxon>Neopterygii</taxon>
        <taxon>Teleostei</taxon>
        <taxon>Neoteleostei</taxon>
        <taxon>Acanthomorphata</taxon>
        <taxon>Eupercaria</taxon>
        <taxon>Perciformes</taxon>
        <taxon>Cottioidei</taxon>
        <taxon>Cottales</taxon>
        <taxon>Liparidae</taxon>
        <taxon>Liparis</taxon>
    </lineage>
</organism>